<proteinExistence type="predicted"/>
<organism evidence="2 3">
    <name type="scientific">Colletotrichum zoysiae</name>
    <dbReference type="NCBI Taxonomy" id="1216348"/>
    <lineage>
        <taxon>Eukaryota</taxon>
        <taxon>Fungi</taxon>
        <taxon>Dikarya</taxon>
        <taxon>Ascomycota</taxon>
        <taxon>Pezizomycotina</taxon>
        <taxon>Sordariomycetes</taxon>
        <taxon>Hypocreomycetidae</taxon>
        <taxon>Glomerellales</taxon>
        <taxon>Glomerellaceae</taxon>
        <taxon>Colletotrichum</taxon>
        <taxon>Colletotrichum graminicola species complex</taxon>
    </lineage>
</organism>
<evidence type="ECO:0000256" key="1">
    <source>
        <dbReference type="SAM" id="MobiDB-lite"/>
    </source>
</evidence>
<dbReference type="Proteomes" id="UP001232148">
    <property type="component" value="Unassembled WGS sequence"/>
</dbReference>
<name>A0AAD9H6L1_9PEZI</name>
<comment type="caution">
    <text evidence="2">The sequence shown here is derived from an EMBL/GenBank/DDBJ whole genome shotgun (WGS) entry which is preliminary data.</text>
</comment>
<protein>
    <submittedName>
        <fullName evidence="2">Uncharacterized protein</fullName>
    </submittedName>
</protein>
<sequence length="284" mass="31346">MSMNRTDKTGCTRVVRVGWRERGVGFLQGVYSSADRQTRRGTVRQPDDELENKNKRGIKRRVSSTVPAPRAHIWRPVNRTVAYARASRHGGPVGRVSGLIDHSPSLGLRWGDAAGPIFVRFIPPLSLSPPPTSARTASRHTSATEEGPPNEGYTIIHPVRPEARVWGWPWRAGGRARGGTVSRRRSVSARPSPFAFLRDRESRSRLEVAVRGAVSRPCPGTVEREGEAPGLRLHRGAKPVFASRPGSPPLSNLAGQYAPVRMPSIRFVFVTVSRWFTPQNTMTV</sequence>
<keyword evidence="3" id="KW-1185">Reference proteome</keyword>
<dbReference type="EMBL" id="MU843038">
    <property type="protein sequence ID" value="KAK2022539.1"/>
    <property type="molecule type" value="Genomic_DNA"/>
</dbReference>
<accession>A0AAD9H6L1</accession>
<feature type="compositionally biased region" description="Basic and acidic residues" evidence="1">
    <location>
        <begin position="45"/>
        <end position="54"/>
    </location>
</feature>
<feature type="region of interest" description="Disordered" evidence="1">
    <location>
        <begin position="35"/>
        <end position="67"/>
    </location>
</feature>
<reference evidence="2" key="1">
    <citation type="submission" date="2021-06" db="EMBL/GenBank/DDBJ databases">
        <title>Comparative genomics, transcriptomics and evolutionary studies reveal genomic signatures of adaptation to plant cell wall in hemibiotrophic fungi.</title>
        <authorList>
            <consortium name="DOE Joint Genome Institute"/>
            <person name="Baroncelli R."/>
            <person name="Diaz J.F."/>
            <person name="Benocci T."/>
            <person name="Peng M."/>
            <person name="Battaglia E."/>
            <person name="Haridas S."/>
            <person name="Andreopoulos W."/>
            <person name="Labutti K."/>
            <person name="Pangilinan J."/>
            <person name="Floch G.L."/>
            <person name="Makela M.R."/>
            <person name="Henrissat B."/>
            <person name="Grigoriev I.V."/>
            <person name="Crouch J.A."/>
            <person name="De Vries R.P."/>
            <person name="Sukno S.A."/>
            <person name="Thon M.R."/>
        </authorList>
    </citation>
    <scope>NUCLEOTIDE SEQUENCE</scope>
    <source>
        <strain evidence="2">MAFF235873</strain>
    </source>
</reference>
<evidence type="ECO:0000313" key="3">
    <source>
        <dbReference type="Proteomes" id="UP001232148"/>
    </source>
</evidence>
<feature type="region of interest" description="Disordered" evidence="1">
    <location>
        <begin position="128"/>
        <end position="155"/>
    </location>
</feature>
<gene>
    <name evidence="2" type="ORF">LX32DRAFT_190670</name>
</gene>
<dbReference type="AlphaFoldDB" id="A0AAD9H6L1"/>
<evidence type="ECO:0000313" key="2">
    <source>
        <dbReference type="EMBL" id="KAK2022539.1"/>
    </source>
</evidence>